<dbReference type="HOGENOM" id="CLU_1913602_0_0_9"/>
<dbReference type="RefSeq" id="WP_014826510.1">
    <property type="nucleotide sequence ID" value="NC_018068.1"/>
</dbReference>
<dbReference type="InterPro" id="IPR036779">
    <property type="entry name" value="LysM_dom_sf"/>
</dbReference>
<dbReference type="SMART" id="SM00257">
    <property type="entry name" value="LysM"/>
    <property type="match status" value="1"/>
</dbReference>
<proteinExistence type="predicted"/>
<feature type="domain" description="LysM" evidence="1">
    <location>
        <begin position="63"/>
        <end position="107"/>
    </location>
</feature>
<dbReference type="CDD" id="cd00118">
    <property type="entry name" value="LysM"/>
    <property type="match status" value="1"/>
</dbReference>
<accession>I4D3X9</accession>
<evidence type="ECO:0000313" key="3">
    <source>
        <dbReference type="Proteomes" id="UP000002892"/>
    </source>
</evidence>
<dbReference type="STRING" id="646529.Desaci_1489"/>
<dbReference type="KEGG" id="dai:Desaci_1489"/>
<evidence type="ECO:0000313" key="2">
    <source>
        <dbReference type="EMBL" id="AFM40503.1"/>
    </source>
</evidence>
<organism evidence="2 3">
    <name type="scientific">Desulfosporosinus acidiphilus (strain DSM 22704 / JCM 16185 / SJ4)</name>
    <dbReference type="NCBI Taxonomy" id="646529"/>
    <lineage>
        <taxon>Bacteria</taxon>
        <taxon>Bacillati</taxon>
        <taxon>Bacillota</taxon>
        <taxon>Clostridia</taxon>
        <taxon>Eubacteriales</taxon>
        <taxon>Desulfitobacteriaceae</taxon>
        <taxon>Desulfosporosinus</taxon>
    </lineage>
</organism>
<dbReference type="OrthoDB" id="9800780at2"/>
<gene>
    <name evidence="2" type="ordered locus">Desaci_1489</name>
</gene>
<sequence>MYYGTAYPGDSLMMSGMQQQSFPAGMQTSAYSAGMYADSPLVVAKPVPSPCDPCNVEYVPVARIHIVRRGETVYSIANSHGLDWRELAGYNRLGNPNLIYPGEHLEIPPSHY</sequence>
<keyword evidence="3" id="KW-1185">Reference proteome</keyword>
<dbReference type="InterPro" id="IPR018392">
    <property type="entry name" value="LysM"/>
</dbReference>
<evidence type="ECO:0000259" key="1">
    <source>
        <dbReference type="PROSITE" id="PS51782"/>
    </source>
</evidence>
<name>I4D3X9_DESAJ</name>
<dbReference type="Gene3D" id="3.10.350.10">
    <property type="entry name" value="LysM domain"/>
    <property type="match status" value="1"/>
</dbReference>
<dbReference type="AlphaFoldDB" id="I4D3X9"/>
<dbReference type="eggNOG" id="COG1388">
    <property type="taxonomic scope" value="Bacteria"/>
</dbReference>
<dbReference type="SUPFAM" id="SSF54106">
    <property type="entry name" value="LysM domain"/>
    <property type="match status" value="1"/>
</dbReference>
<dbReference type="Pfam" id="PF01476">
    <property type="entry name" value="LysM"/>
    <property type="match status" value="1"/>
</dbReference>
<dbReference type="PROSITE" id="PS51782">
    <property type="entry name" value="LYSM"/>
    <property type="match status" value="1"/>
</dbReference>
<reference evidence="2 3" key="1">
    <citation type="journal article" date="2012" name="J. Bacteriol.">
        <title>Complete genome sequences of Desulfosporosinus orientis DSM765T, Desulfosporosinus youngiae DSM17734T, Desulfosporosinus meridiei DSM13257T, and Desulfosporosinus acidiphilus DSM22704T.</title>
        <authorList>
            <person name="Pester M."/>
            <person name="Brambilla E."/>
            <person name="Alazard D."/>
            <person name="Rattei T."/>
            <person name="Weinmaier T."/>
            <person name="Han J."/>
            <person name="Lucas S."/>
            <person name="Lapidus A."/>
            <person name="Cheng J.F."/>
            <person name="Goodwin L."/>
            <person name="Pitluck S."/>
            <person name="Peters L."/>
            <person name="Ovchinnikova G."/>
            <person name="Teshima H."/>
            <person name="Detter J.C."/>
            <person name="Han C.S."/>
            <person name="Tapia R."/>
            <person name="Land M.L."/>
            <person name="Hauser L."/>
            <person name="Kyrpides N.C."/>
            <person name="Ivanova N.N."/>
            <person name="Pagani I."/>
            <person name="Huntmann M."/>
            <person name="Wei C.L."/>
            <person name="Davenport K.W."/>
            <person name="Daligault H."/>
            <person name="Chain P.S."/>
            <person name="Chen A."/>
            <person name="Mavromatis K."/>
            <person name="Markowitz V."/>
            <person name="Szeto E."/>
            <person name="Mikhailova N."/>
            <person name="Pati A."/>
            <person name="Wagner M."/>
            <person name="Woyke T."/>
            <person name="Ollivier B."/>
            <person name="Klenk H.P."/>
            <person name="Spring S."/>
            <person name="Loy A."/>
        </authorList>
    </citation>
    <scope>NUCLEOTIDE SEQUENCE [LARGE SCALE GENOMIC DNA]</scope>
    <source>
        <strain evidence="3">DSM 22704 / JCM 16185 / SJ4</strain>
    </source>
</reference>
<protein>
    <submittedName>
        <fullName evidence="2">LysM domain-containing protein</fullName>
    </submittedName>
</protein>
<dbReference type="EMBL" id="CP003639">
    <property type="protein sequence ID" value="AFM40503.1"/>
    <property type="molecule type" value="Genomic_DNA"/>
</dbReference>
<dbReference type="Proteomes" id="UP000002892">
    <property type="component" value="Chromosome"/>
</dbReference>